<evidence type="ECO:0000313" key="3">
    <source>
        <dbReference type="Proteomes" id="UP000076630"/>
    </source>
</evidence>
<gene>
    <name evidence="2" type="ORF">AV926_07905</name>
</gene>
<dbReference type="EMBL" id="LQNU01000049">
    <property type="protein sequence ID" value="KZE82044.1"/>
    <property type="molecule type" value="Genomic_DNA"/>
</dbReference>
<proteinExistence type="predicted"/>
<reference evidence="2 3" key="1">
    <citation type="submission" date="2016-01" db="EMBL/GenBank/DDBJ databases">
        <title>Whole genome sequencing of Myroides marinus L41.</title>
        <authorList>
            <person name="Hong K.W."/>
        </authorList>
    </citation>
    <scope>NUCLEOTIDE SEQUENCE [LARGE SCALE GENOMIC DNA]</scope>
    <source>
        <strain evidence="2 3">L41</strain>
    </source>
</reference>
<dbReference type="RefSeq" id="WP_038984630.1">
    <property type="nucleotide sequence ID" value="NZ_JWJO01000004.1"/>
</dbReference>
<evidence type="ECO:0000259" key="1">
    <source>
        <dbReference type="PROSITE" id="PS51186"/>
    </source>
</evidence>
<dbReference type="Proteomes" id="UP000076630">
    <property type="component" value="Unassembled WGS sequence"/>
</dbReference>
<dbReference type="PANTHER" id="PTHR43792">
    <property type="entry name" value="GNAT FAMILY, PUTATIVE (AFU_ORTHOLOGUE AFUA_3G00765)-RELATED-RELATED"/>
    <property type="match status" value="1"/>
</dbReference>
<organism evidence="2 3">
    <name type="scientific">Myroides marinus</name>
    <dbReference type="NCBI Taxonomy" id="703342"/>
    <lineage>
        <taxon>Bacteria</taxon>
        <taxon>Pseudomonadati</taxon>
        <taxon>Bacteroidota</taxon>
        <taxon>Flavobacteriia</taxon>
        <taxon>Flavobacteriales</taxon>
        <taxon>Flavobacteriaceae</taxon>
        <taxon>Myroides</taxon>
    </lineage>
</organism>
<evidence type="ECO:0000313" key="2">
    <source>
        <dbReference type="EMBL" id="KZE82044.1"/>
    </source>
</evidence>
<dbReference type="PANTHER" id="PTHR43792:SF1">
    <property type="entry name" value="N-ACETYLTRANSFERASE DOMAIN-CONTAINING PROTEIN"/>
    <property type="match status" value="1"/>
</dbReference>
<dbReference type="Gene3D" id="3.40.630.30">
    <property type="match status" value="1"/>
</dbReference>
<accession>A0A161S9A1</accession>
<sequence>MHYTITELEQIDFNTIPWEFLVHYNGRADDLAPLLAQAIGSDIRESRYALFSIANNIEHQGGVITTTPIILVRLFQLLKETPHNQDMLLRIILKVAKAIGFQWELFRDGNEFDNIPPIQELYSTQSSFLWPEFETREQDAIIWAATDMQKVFDYAWFYTKEVLCTYQSVLEALTARDEIEQGLIYDILTVVKMVKDQKRNIIDINKTWESDHLKYTIVEDVFLGSFLENLTSEITKYLSFDAHGNQPLLKEYIRRSRIEITNGTALVLVILDKATNEFIGSCGLSDINEDSVEIGLWLKANAQGKGYGTEVTQKLIDITKQEVNTKSILYAVEKGNEASVVIPAKFGFTHTYDFIIEPSPLKNRMREMQLFSLTLA</sequence>
<name>A0A161S9A1_9FLAO</name>
<protein>
    <recommendedName>
        <fullName evidence="1">N-acetyltransferase domain-containing protein</fullName>
    </recommendedName>
</protein>
<dbReference type="InterPro" id="IPR051531">
    <property type="entry name" value="N-acetyltransferase"/>
</dbReference>
<dbReference type="SUPFAM" id="SSF55729">
    <property type="entry name" value="Acyl-CoA N-acyltransferases (Nat)"/>
    <property type="match status" value="1"/>
</dbReference>
<dbReference type="AlphaFoldDB" id="A0A161S9A1"/>
<comment type="caution">
    <text evidence="2">The sequence shown here is derived from an EMBL/GenBank/DDBJ whole genome shotgun (WGS) entry which is preliminary data.</text>
</comment>
<keyword evidence="3" id="KW-1185">Reference proteome</keyword>
<dbReference type="GO" id="GO:0016747">
    <property type="term" value="F:acyltransferase activity, transferring groups other than amino-acyl groups"/>
    <property type="evidence" value="ECO:0007669"/>
    <property type="project" value="InterPro"/>
</dbReference>
<dbReference type="PROSITE" id="PS51186">
    <property type="entry name" value="GNAT"/>
    <property type="match status" value="1"/>
</dbReference>
<dbReference type="Pfam" id="PF13302">
    <property type="entry name" value="Acetyltransf_3"/>
    <property type="match status" value="1"/>
</dbReference>
<dbReference type="InterPro" id="IPR000182">
    <property type="entry name" value="GNAT_dom"/>
</dbReference>
<dbReference type="InterPro" id="IPR016181">
    <property type="entry name" value="Acyl_CoA_acyltransferase"/>
</dbReference>
<dbReference type="OrthoDB" id="1425892at2"/>
<feature type="domain" description="N-acetyltransferase" evidence="1">
    <location>
        <begin position="225"/>
        <end position="366"/>
    </location>
</feature>